<sequence>MRKRRVLRRWHDERERTEEKKDRKHKGGKLTKFDASSASAAARILLPASSLCVSRSRVWRRANLFEERQAGKQTVEQRKDVKLTPGNININIDTGLSSNDNGGFECVGSAKELIVETPEKEGRKFSGQSRHIDEVEVKRRALWRCPEATGTFAPFSPCLPCAFHHHVVRLKVYGGLESPSSASQSCSWSSKGSGRPADFYNPKRETCEIPATFSTTKIAATITLEQINLSQNQQRVQQGWCFVRSDGTRRVSVPDSDEKVEWGKVYMQEVAAQCIVFVMCETEKSKGYLDSNTKGVRWLGQQQVRNTGNKWLTQTPVVPKNE</sequence>
<evidence type="ECO:0000313" key="3">
    <source>
        <dbReference type="Proteomes" id="UP001218218"/>
    </source>
</evidence>
<dbReference type="EMBL" id="JARIHO010000122">
    <property type="protein sequence ID" value="KAJ7302018.1"/>
    <property type="molecule type" value="Genomic_DNA"/>
</dbReference>
<feature type="region of interest" description="Disordered" evidence="1">
    <location>
        <begin position="1"/>
        <end position="31"/>
    </location>
</feature>
<evidence type="ECO:0000256" key="1">
    <source>
        <dbReference type="SAM" id="MobiDB-lite"/>
    </source>
</evidence>
<organism evidence="2 3">
    <name type="scientific">Mycena albidolilacea</name>
    <dbReference type="NCBI Taxonomy" id="1033008"/>
    <lineage>
        <taxon>Eukaryota</taxon>
        <taxon>Fungi</taxon>
        <taxon>Dikarya</taxon>
        <taxon>Basidiomycota</taxon>
        <taxon>Agaricomycotina</taxon>
        <taxon>Agaricomycetes</taxon>
        <taxon>Agaricomycetidae</taxon>
        <taxon>Agaricales</taxon>
        <taxon>Marasmiineae</taxon>
        <taxon>Mycenaceae</taxon>
        <taxon>Mycena</taxon>
    </lineage>
</organism>
<gene>
    <name evidence="2" type="ORF">DFH08DRAFT_827016</name>
</gene>
<dbReference type="AlphaFoldDB" id="A0AAD6YZC3"/>
<proteinExistence type="predicted"/>
<comment type="caution">
    <text evidence="2">The sequence shown here is derived from an EMBL/GenBank/DDBJ whole genome shotgun (WGS) entry which is preliminary data.</text>
</comment>
<accession>A0AAD6YZC3</accession>
<feature type="compositionally biased region" description="Basic and acidic residues" evidence="1">
    <location>
        <begin position="9"/>
        <end position="21"/>
    </location>
</feature>
<evidence type="ECO:0000313" key="2">
    <source>
        <dbReference type="EMBL" id="KAJ7302018.1"/>
    </source>
</evidence>
<dbReference type="Proteomes" id="UP001218218">
    <property type="component" value="Unassembled WGS sequence"/>
</dbReference>
<name>A0AAD6YZC3_9AGAR</name>
<keyword evidence="3" id="KW-1185">Reference proteome</keyword>
<reference evidence="2" key="1">
    <citation type="submission" date="2023-03" db="EMBL/GenBank/DDBJ databases">
        <title>Massive genome expansion in bonnet fungi (Mycena s.s.) driven by repeated elements and novel gene families across ecological guilds.</title>
        <authorList>
            <consortium name="Lawrence Berkeley National Laboratory"/>
            <person name="Harder C.B."/>
            <person name="Miyauchi S."/>
            <person name="Viragh M."/>
            <person name="Kuo A."/>
            <person name="Thoen E."/>
            <person name="Andreopoulos B."/>
            <person name="Lu D."/>
            <person name="Skrede I."/>
            <person name="Drula E."/>
            <person name="Henrissat B."/>
            <person name="Morin E."/>
            <person name="Kohler A."/>
            <person name="Barry K."/>
            <person name="LaButti K."/>
            <person name="Morin E."/>
            <person name="Salamov A."/>
            <person name="Lipzen A."/>
            <person name="Mereny Z."/>
            <person name="Hegedus B."/>
            <person name="Baldrian P."/>
            <person name="Stursova M."/>
            <person name="Weitz H."/>
            <person name="Taylor A."/>
            <person name="Grigoriev I.V."/>
            <person name="Nagy L.G."/>
            <person name="Martin F."/>
            <person name="Kauserud H."/>
        </authorList>
    </citation>
    <scope>NUCLEOTIDE SEQUENCE</scope>
    <source>
        <strain evidence="2">CBHHK002</strain>
    </source>
</reference>
<protein>
    <submittedName>
        <fullName evidence="2">Uncharacterized protein</fullName>
    </submittedName>
</protein>